<evidence type="ECO:0000313" key="2">
    <source>
        <dbReference type="Proteomes" id="UP001281147"/>
    </source>
</evidence>
<dbReference type="Proteomes" id="UP001281147">
    <property type="component" value="Unassembled WGS sequence"/>
</dbReference>
<accession>A0ACC3MFB4</accession>
<sequence>MERRPRVPAAQSQMGLASAWTGTVPTSAECKHKEADRAGDDGCESSRKNPFKDVMLRLFQKKSKGGEETPRRKPHFVHMFRRSAFRADLRSQPEEAVVERGEQTERSRRLCKWSSDSRNHVLTESGLGSASPTAGGCQESGGDISKTRRFPHLSEGSFSRAGEVASSFSRKRLPGDQAGVRPSDVRSMEDLQNRLVKLETVLRDFRITLGRFTKEGDPRANATTERPQRPNLESHYAFATLADDSEEIPCRSSYDYDSTRTQYPINLSRPPETRFSSTELSSNPSSPIQPEGASSGLFCAPSPLDVMLTMPGDTEQGSGQSASTHACSISLFEMVNDERSARASLEVCIRDLKQEVRDLHHIVFAQENVQDQLNSIMPAHNTSTLTIPDAYQHEGESSPLNTASSQQENSDAVSLLENHQTAISRFSFSDSELDVEQENAYSSTSF</sequence>
<gene>
    <name evidence="1" type="ORF">LTR37_019417</name>
</gene>
<organism evidence="1 2">
    <name type="scientific">Vermiconidia calcicola</name>
    <dbReference type="NCBI Taxonomy" id="1690605"/>
    <lineage>
        <taxon>Eukaryota</taxon>
        <taxon>Fungi</taxon>
        <taxon>Dikarya</taxon>
        <taxon>Ascomycota</taxon>
        <taxon>Pezizomycotina</taxon>
        <taxon>Dothideomycetes</taxon>
        <taxon>Dothideomycetidae</taxon>
        <taxon>Mycosphaerellales</taxon>
        <taxon>Extremaceae</taxon>
        <taxon>Vermiconidia</taxon>
    </lineage>
</organism>
<protein>
    <submittedName>
        <fullName evidence="1">Uncharacterized protein</fullName>
    </submittedName>
</protein>
<proteinExistence type="predicted"/>
<name>A0ACC3MFB4_9PEZI</name>
<keyword evidence="2" id="KW-1185">Reference proteome</keyword>
<dbReference type="EMBL" id="JAUTXU010000300">
    <property type="protein sequence ID" value="KAK3686826.1"/>
    <property type="molecule type" value="Genomic_DNA"/>
</dbReference>
<reference evidence="1" key="1">
    <citation type="submission" date="2023-07" db="EMBL/GenBank/DDBJ databases">
        <title>Black Yeasts Isolated from many extreme environments.</title>
        <authorList>
            <person name="Coleine C."/>
            <person name="Stajich J.E."/>
            <person name="Selbmann L."/>
        </authorList>
    </citation>
    <scope>NUCLEOTIDE SEQUENCE</scope>
    <source>
        <strain evidence="1">CCFEE 5714</strain>
    </source>
</reference>
<comment type="caution">
    <text evidence="1">The sequence shown here is derived from an EMBL/GenBank/DDBJ whole genome shotgun (WGS) entry which is preliminary data.</text>
</comment>
<evidence type="ECO:0000313" key="1">
    <source>
        <dbReference type="EMBL" id="KAK3686826.1"/>
    </source>
</evidence>